<dbReference type="PROSITE" id="PS50850">
    <property type="entry name" value="MFS"/>
    <property type="match status" value="1"/>
</dbReference>
<dbReference type="RefSeq" id="XP_064720100.1">
    <property type="nucleotide sequence ID" value="XM_064864028.1"/>
</dbReference>
<feature type="region of interest" description="Disordered" evidence="2">
    <location>
        <begin position="30"/>
        <end position="51"/>
    </location>
</feature>
<feature type="region of interest" description="Disordered" evidence="2">
    <location>
        <begin position="508"/>
        <end position="534"/>
    </location>
</feature>
<feature type="transmembrane region" description="Helical" evidence="3">
    <location>
        <begin position="191"/>
        <end position="213"/>
    </location>
</feature>
<feature type="transmembrane region" description="Helical" evidence="3">
    <location>
        <begin position="340"/>
        <end position="360"/>
    </location>
</feature>
<dbReference type="Pfam" id="PF07690">
    <property type="entry name" value="MFS_1"/>
    <property type="match status" value="1"/>
</dbReference>
<dbReference type="PANTHER" id="PTHR42910:SF1">
    <property type="entry name" value="MAJOR FACILITATOR SUPERFAMILY (MFS) PROFILE DOMAIN-CONTAINING PROTEIN"/>
    <property type="match status" value="1"/>
</dbReference>
<keyword evidence="6" id="KW-1185">Reference proteome</keyword>
<dbReference type="GeneID" id="89988935"/>
<dbReference type="PANTHER" id="PTHR42910">
    <property type="entry name" value="TRANSPORTER SCO4007-RELATED"/>
    <property type="match status" value="1"/>
</dbReference>
<organism evidence="5 6">
    <name type="scientific">Cryptococcus decagattii</name>
    <dbReference type="NCBI Taxonomy" id="1859122"/>
    <lineage>
        <taxon>Eukaryota</taxon>
        <taxon>Fungi</taxon>
        <taxon>Dikarya</taxon>
        <taxon>Basidiomycota</taxon>
        <taxon>Agaricomycotina</taxon>
        <taxon>Tremellomycetes</taxon>
        <taxon>Tremellales</taxon>
        <taxon>Cryptococcaceae</taxon>
        <taxon>Cryptococcus</taxon>
        <taxon>Cryptococcus gattii species complex</taxon>
    </lineage>
</organism>
<feature type="transmembrane region" description="Helical" evidence="3">
    <location>
        <begin position="100"/>
        <end position="119"/>
    </location>
</feature>
<feature type="transmembrane region" description="Helical" evidence="3">
    <location>
        <begin position="225"/>
        <end position="248"/>
    </location>
</feature>
<keyword evidence="3" id="KW-1133">Transmembrane helix</keyword>
<dbReference type="InterPro" id="IPR036259">
    <property type="entry name" value="MFS_trans_sf"/>
</dbReference>
<accession>A0ABZ2AQS6</accession>
<dbReference type="Gene3D" id="1.20.1250.20">
    <property type="entry name" value="MFS general substrate transporter like domains"/>
    <property type="match status" value="1"/>
</dbReference>
<feature type="compositionally biased region" description="Polar residues" evidence="2">
    <location>
        <begin position="30"/>
        <end position="42"/>
    </location>
</feature>
<feature type="transmembrane region" description="Helical" evidence="3">
    <location>
        <begin position="168"/>
        <end position="185"/>
    </location>
</feature>
<keyword evidence="3" id="KW-0472">Membrane</keyword>
<evidence type="ECO:0000313" key="5">
    <source>
        <dbReference type="EMBL" id="WVO20861.1"/>
    </source>
</evidence>
<feature type="transmembrane region" description="Helical" evidence="3">
    <location>
        <begin position="456"/>
        <end position="476"/>
    </location>
</feature>
<sequence length="534" mass="58265">MGRSIQVFNMSASTIEILPPIQGKELSTDLVPSTLSGHSSSTADREPKHSRLGAILSRDSRQHDPDRQQIRKFDFGFLPIPSNRRHHPSKKVGDESEFTWRLNLLFACAATVSVMNLYYIQPMLVAVADSFEVSHDAVSRIPILAQGGYGCGILFISPLGDLVRRRQLVLLLMFFTTCLSIGLALSRNVNMLSGLSFVVGFFTITPQIVIPWTADLAPLKRRATAMSVTLSGLIVGLVVGRTLSGIISLSSWRYSYWMAIGLQGLMLIILWLCLPDTPGKKIGLTYPQVLWSMAKMYTKYPTLVQACFQSYTTSAVFAGLWTTLTFLLSDSPYQYPTLEIGLFGLLGLVGALLSPIWGHLIDQFHPYLAQLVGIWICMISMIIGLAAAKINVGAVCVAIAFYDVGQQLNQLGNGYRVAGIDPNARARLNGCNLLALFAGQTSGTAIMTKIYNSHGWQPTAGTAIAFLGVGILALLVRGPHEIGWIGWNGGWKVLKKEKMCDTSANAVTEKLKSKTKKGQSVKPVEGPIEGEKNV</sequence>
<dbReference type="InterPro" id="IPR020846">
    <property type="entry name" value="MFS_dom"/>
</dbReference>
<evidence type="ECO:0000259" key="4">
    <source>
        <dbReference type="PROSITE" id="PS50850"/>
    </source>
</evidence>
<dbReference type="InterPro" id="IPR011701">
    <property type="entry name" value="MFS"/>
</dbReference>
<feature type="domain" description="Major facilitator superfamily (MFS) profile" evidence="4">
    <location>
        <begin position="102"/>
        <end position="534"/>
    </location>
</feature>
<evidence type="ECO:0000256" key="3">
    <source>
        <dbReference type="SAM" id="Phobius"/>
    </source>
</evidence>
<dbReference type="Proteomes" id="UP001432216">
    <property type="component" value="Chromosome 3"/>
</dbReference>
<evidence type="ECO:0000256" key="2">
    <source>
        <dbReference type="SAM" id="MobiDB-lite"/>
    </source>
</evidence>
<keyword evidence="3" id="KW-0812">Transmembrane</keyword>
<feature type="transmembrane region" description="Helical" evidence="3">
    <location>
        <begin position="254"/>
        <end position="274"/>
    </location>
</feature>
<evidence type="ECO:0000313" key="6">
    <source>
        <dbReference type="Proteomes" id="UP001432216"/>
    </source>
</evidence>
<feature type="transmembrane region" description="Helical" evidence="3">
    <location>
        <begin position="303"/>
        <end position="328"/>
    </location>
</feature>
<comment type="subcellular location">
    <subcellularLocation>
        <location evidence="1">Membrane</location>
        <topology evidence="1">Multi-pass membrane protein</topology>
    </subcellularLocation>
</comment>
<dbReference type="EMBL" id="CP143808">
    <property type="protein sequence ID" value="WVO20861.1"/>
    <property type="molecule type" value="Genomic_DNA"/>
</dbReference>
<name>A0ABZ2AQS6_9TREE</name>
<proteinExistence type="predicted"/>
<reference evidence="5 6" key="1">
    <citation type="submission" date="2024-01" db="EMBL/GenBank/DDBJ databases">
        <title>Comparative genomics of Cryptococcus and Kwoniella reveals pathogenesis evolution and contrasting modes of karyotype evolution via chromosome fusion or intercentromeric recombination.</title>
        <authorList>
            <person name="Coelho M.A."/>
            <person name="David-Palma M."/>
            <person name="Shea T."/>
            <person name="Bowers K."/>
            <person name="McGinley-Smith S."/>
            <person name="Mohammad A.W."/>
            <person name="Gnirke A."/>
            <person name="Yurkov A.M."/>
            <person name="Nowrousian M."/>
            <person name="Sun S."/>
            <person name="Cuomo C.A."/>
            <person name="Heitman J."/>
        </authorList>
    </citation>
    <scope>NUCLEOTIDE SEQUENCE [LARGE SCALE GENOMIC DNA]</scope>
    <source>
        <strain evidence="5 6">7685027</strain>
    </source>
</reference>
<evidence type="ECO:0000256" key="1">
    <source>
        <dbReference type="ARBA" id="ARBA00004141"/>
    </source>
</evidence>
<gene>
    <name evidence="5" type="ORF">IAS62_002161</name>
</gene>
<feature type="transmembrane region" description="Helical" evidence="3">
    <location>
        <begin position="139"/>
        <end position="156"/>
    </location>
</feature>
<dbReference type="CDD" id="cd17324">
    <property type="entry name" value="MFS_NepI_like"/>
    <property type="match status" value="1"/>
</dbReference>
<feature type="transmembrane region" description="Helical" evidence="3">
    <location>
        <begin position="372"/>
        <end position="402"/>
    </location>
</feature>
<protein>
    <recommendedName>
        <fullName evidence="4">Major facilitator superfamily (MFS) profile domain-containing protein</fullName>
    </recommendedName>
</protein>
<dbReference type="SUPFAM" id="SSF103473">
    <property type="entry name" value="MFS general substrate transporter"/>
    <property type="match status" value="1"/>
</dbReference>